<reference evidence="1 2" key="1">
    <citation type="submission" date="2016-11" db="EMBL/GenBank/DDBJ databases">
        <authorList>
            <person name="Jaros S."/>
            <person name="Januszkiewicz K."/>
            <person name="Wedrychowicz H."/>
        </authorList>
    </citation>
    <scope>NUCLEOTIDE SEQUENCE [LARGE SCALE GENOMIC DNA]</scope>
    <source>
        <strain evidence="1 2">GAS95</strain>
    </source>
</reference>
<keyword evidence="2" id="KW-1185">Reference proteome</keyword>
<dbReference type="EMBL" id="FSRU01000001">
    <property type="protein sequence ID" value="SIO20844.1"/>
    <property type="molecule type" value="Genomic_DNA"/>
</dbReference>
<gene>
    <name evidence="1" type="ORF">SAMN05444165_1462</name>
</gene>
<dbReference type="AlphaFoldDB" id="A0A1N6HLW2"/>
<protein>
    <submittedName>
        <fullName evidence="1">Uncharacterized protein</fullName>
    </submittedName>
</protein>
<proteinExistence type="predicted"/>
<evidence type="ECO:0000313" key="2">
    <source>
        <dbReference type="Proteomes" id="UP000185151"/>
    </source>
</evidence>
<dbReference type="Proteomes" id="UP000185151">
    <property type="component" value="Unassembled WGS sequence"/>
</dbReference>
<accession>A0A1N6HLW2</accession>
<name>A0A1N6HLW2_9BURK</name>
<sequence>MMLLSITSINRLRNLGLQLADEPFFSHDHTAYPSGYLVMKPTSVQGNSLPSLRKGYEDGHTLNDTDAPVPVIWNASGRWHVSVWDWAPGPGPGDFVKEFVDEATAIHFIIQYFFDETPEFSARRAHERQRRSI</sequence>
<evidence type="ECO:0000313" key="1">
    <source>
        <dbReference type="EMBL" id="SIO20844.1"/>
    </source>
</evidence>
<organism evidence="1 2">
    <name type="scientific">Paraburkholderia phenazinium</name>
    <dbReference type="NCBI Taxonomy" id="60549"/>
    <lineage>
        <taxon>Bacteria</taxon>
        <taxon>Pseudomonadati</taxon>
        <taxon>Pseudomonadota</taxon>
        <taxon>Betaproteobacteria</taxon>
        <taxon>Burkholderiales</taxon>
        <taxon>Burkholderiaceae</taxon>
        <taxon>Paraburkholderia</taxon>
    </lineage>
</organism>